<dbReference type="Pfam" id="PF13812">
    <property type="entry name" value="PPR_3"/>
    <property type="match status" value="2"/>
</dbReference>
<dbReference type="Pfam" id="PF01535">
    <property type="entry name" value="PPR"/>
    <property type="match status" value="4"/>
</dbReference>
<feature type="repeat" description="PPR" evidence="3">
    <location>
        <begin position="323"/>
        <end position="357"/>
    </location>
</feature>
<evidence type="ECO:0000259" key="5">
    <source>
        <dbReference type="Pfam" id="PF17177"/>
    </source>
</evidence>
<proteinExistence type="inferred from homology"/>
<evidence type="ECO:0000313" key="7">
    <source>
        <dbReference type="Proteomes" id="UP000594263"/>
    </source>
</evidence>
<feature type="repeat" description="PPR" evidence="3">
    <location>
        <begin position="765"/>
        <end position="799"/>
    </location>
</feature>
<organism evidence="6 7">
    <name type="scientific">Kalanchoe fedtschenkoi</name>
    <name type="common">Lavender scallops</name>
    <name type="synonym">South American air plant</name>
    <dbReference type="NCBI Taxonomy" id="63787"/>
    <lineage>
        <taxon>Eukaryota</taxon>
        <taxon>Viridiplantae</taxon>
        <taxon>Streptophyta</taxon>
        <taxon>Embryophyta</taxon>
        <taxon>Tracheophyta</taxon>
        <taxon>Spermatophyta</taxon>
        <taxon>Magnoliopsida</taxon>
        <taxon>eudicotyledons</taxon>
        <taxon>Gunneridae</taxon>
        <taxon>Pentapetalae</taxon>
        <taxon>Saxifragales</taxon>
        <taxon>Crassulaceae</taxon>
        <taxon>Kalanchoe</taxon>
    </lineage>
</organism>
<feature type="repeat" description="PPR" evidence="3">
    <location>
        <begin position="869"/>
        <end position="903"/>
    </location>
</feature>
<dbReference type="PANTHER" id="PTHR47447:SF24">
    <property type="entry name" value="PENTATRICOPEPTIDE REPEAT-CONTAINING PROTEIN"/>
    <property type="match status" value="1"/>
</dbReference>
<dbReference type="InterPro" id="IPR033443">
    <property type="entry name" value="PROP1-like_PPR_dom"/>
</dbReference>
<protein>
    <recommendedName>
        <fullName evidence="5">PROP1-like PPR domain-containing protein</fullName>
    </recommendedName>
</protein>
<feature type="repeat" description="PPR" evidence="3">
    <location>
        <begin position="358"/>
        <end position="392"/>
    </location>
</feature>
<dbReference type="AlphaFoldDB" id="A0A7N0TZ08"/>
<dbReference type="InterPro" id="IPR002885">
    <property type="entry name" value="PPR_rpt"/>
</dbReference>
<dbReference type="Proteomes" id="UP000594263">
    <property type="component" value="Unplaced"/>
</dbReference>
<dbReference type="Pfam" id="PF17177">
    <property type="entry name" value="PPR_long"/>
    <property type="match status" value="1"/>
</dbReference>
<feature type="compositionally biased region" description="Polar residues" evidence="4">
    <location>
        <begin position="31"/>
        <end position="46"/>
    </location>
</feature>
<feature type="repeat" description="PPR" evidence="3">
    <location>
        <begin position="497"/>
        <end position="531"/>
    </location>
</feature>
<feature type="region of interest" description="Disordered" evidence="4">
    <location>
        <begin position="1"/>
        <end position="65"/>
    </location>
</feature>
<evidence type="ECO:0000256" key="4">
    <source>
        <dbReference type="SAM" id="MobiDB-lite"/>
    </source>
</evidence>
<feature type="repeat" description="PPR" evidence="3">
    <location>
        <begin position="695"/>
        <end position="729"/>
    </location>
</feature>
<feature type="repeat" description="PPR" evidence="3">
    <location>
        <begin position="834"/>
        <end position="868"/>
    </location>
</feature>
<dbReference type="GO" id="GO:0010239">
    <property type="term" value="P:chloroplast mRNA processing"/>
    <property type="evidence" value="ECO:0007669"/>
    <property type="project" value="EnsemblPlants"/>
</dbReference>
<dbReference type="NCBIfam" id="TIGR00756">
    <property type="entry name" value="PPR"/>
    <property type="match status" value="11"/>
</dbReference>
<dbReference type="Pfam" id="PF13041">
    <property type="entry name" value="PPR_2"/>
    <property type="match status" value="2"/>
</dbReference>
<name>A0A7N0TZ08_KALFE</name>
<evidence type="ECO:0000313" key="6">
    <source>
        <dbReference type="EnsemblPlants" id="Kaladp0048s0227.1.v1.1"/>
    </source>
</evidence>
<dbReference type="GO" id="GO:0003729">
    <property type="term" value="F:mRNA binding"/>
    <property type="evidence" value="ECO:0007669"/>
    <property type="project" value="EnsemblPlants"/>
</dbReference>
<comment type="similarity">
    <text evidence="1">Belongs to the PPR family. P subfamily.</text>
</comment>
<feature type="repeat" description="PPR" evidence="3">
    <location>
        <begin position="183"/>
        <end position="217"/>
    </location>
</feature>
<accession>A0A7N0TZ08</accession>
<keyword evidence="2" id="KW-0677">Repeat</keyword>
<dbReference type="GO" id="GO:0009570">
    <property type="term" value="C:chloroplast stroma"/>
    <property type="evidence" value="ECO:0007669"/>
    <property type="project" value="EnsemblPlants"/>
</dbReference>
<dbReference type="PANTHER" id="PTHR47447">
    <property type="entry name" value="OS03G0856100 PROTEIN"/>
    <property type="match status" value="1"/>
</dbReference>
<sequence>MDSLKSSSAFVSPLPKNPKFKPYRKPKNLRITASTTPDPWSLSSGNPDKPKPYSKNPKKALSDDNARRIIKAKAKYLSELRRNQGPQAQTPRWIRRTPEQMVRYLEDERHGHLYGKHVVAAIKAVRGLAGKKEGEYDMRRVMASFVTKLTFREMCVVLKEQRGWRQAMEFFDWMKLQLSYRPSVIPYTILLRIYGQVGKIKLAEQTFLEMLEVGCEPDEVACGTMLCTYAKWGRDKAMLAFYSAVQQRGVLLSVQVYNFMISSLQKKSLHGKVIDVWREMMERGVVPNSFTYTVVISSLVKEGISEEAFETFYEMRNSEFVPEEVTYNLLINLCSKNGDREGALKLYEDMRSLNIVPSNFTCASLLTLYYKNEDYSKALSLFSEMARYKVVVDEVIYGLLIRIYGKLGLFEDASNTFDEMENVGILTDEKTYLAMAQVHLSSGSFQKALRIMELMRSRKILFSRFAFIVLLQCYVKMEDIGSAESTFQALSKTGLPDAISCNHMLSMYKKSGLLDKAKGFLCQIRNNGVHFDEELYKTAMSVYCKEGMLTDAELLMEEMLAKESFKDSKFLATCLLFNVKNRQRKCEEFRGEPDLLALRLMFGLYLDSGCLGGIEEVLNFICGNVNGLSLISQLIKKFIKEDETSKAEAIWEQLVKLQHMPEDAAIALISLYGKQQKLRQAKEIFTFFSDNGEVSIPLHNVMVDAYAKCGKSDEAYQLYNGQAEKGHDMGAVSISIVVSSLTRCGKYKEAENIIRRSFDENVALDTVAFNTFIKAALEAGKLQFATTIYERMMSMGLSPSIQTICTMISVYGRGRKLDKALEIFSEGRKGVPLDEKAYTNLISYLGKAGRSHEARLLFNEMREVGIKPGRVSYNVMMNVYATSGLHTEAEELFQAMRLDDLPPDSRTYLAIIQANTTVQNHGRAENLIDFMEHDGIEATSAHYNLLLSAFFTAGLIRDADRIFNKLSASGTAPDVSCCRTMLRGYMDHGYVSHGITFFESLSKSIEPDRFIWSAAVHLYKSAGDETKAENTLNSMSTLGITYLKHLEVGSRGESMDVLKIESSEAVKQLSSG</sequence>
<evidence type="ECO:0000256" key="3">
    <source>
        <dbReference type="PROSITE-ProRule" id="PRU00708"/>
    </source>
</evidence>
<evidence type="ECO:0000256" key="1">
    <source>
        <dbReference type="ARBA" id="ARBA00007626"/>
    </source>
</evidence>
<dbReference type="Gramene" id="Kaladp0048s0227.1.v1.1">
    <property type="protein sequence ID" value="Kaladp0048s0227.1.v1.1"/>
    <property type="gene ID" value="Kaladp0048s0227.v1.1"/>
</dbReference>
<feature type="compositionally biased region" description="Polar residues" evidence="4">
    <location>
        <begin position="1"/>
        <end position="10"/>
    </location>
</feature>
<feature type="domain" description="PROP1-like PPR" evidence="5">
    <location>
        <begin position="274"/>
        <end position="408"/>
    </location>
</feature>
<feature type="repeat" description="PPR" evidence="3">
    <location>
        <begin position="939"/>
        <end position="973"/>
    </location>
</feature>
<feature type="compositionally biased region" description="Basic residues" evidence="4">
    <location>
        <begin position="18"/>
        <end position="28"/>
    </location>
</feature>
<feature type="repeat" description="PPR" evidence="3">
    <location>
        <begin position="393"/>
        <end position="427"/>
    </location>
</feature>
<dbReference type="GO" id="GO:0000373">
    <property type="term" value="P:Group II intron splicing"/>
    <property type="evidence" value="ECO:0007669"/>
    <property type="project" value="EnsemblPlants"/>
</dbReference>
<reference evidence="6" key="1">
    <citation type="submission" date="2021-01" db="UniProtKB">
        <authorList>
            <consortium name="EnsemblPlants"/>
        </authorList>
    </citation>
    <scope>IDENTIFICATION</scope>
</reference>
<dbReference type="SUPFAM" id="SSF81901">
    <property type="entry name" value="HCP-like"/>
    <property type="match status" value="2"/>
</dbReference>
<feature type="repeat" description="PPR" evidence="3">
    <location>
        <begin position="288"/>
        <end position="322"/>
    </location>
</feature>
<evidence type="ECO:0000256" key="2">
    <source>
        <dbReference type="ARBA" id="ARBA00022737"/>
    </source>
</evidence>
<dbReference type="Gene3D" id="1.25.40.10">
    <property type="entry name" value="Tetratricopeptide repeat domain"/>
    <property type="match status" value="7"/>
</dbReference>
<dbReference type="PROSITE" id="PS51375">
    <property type="entry name" value="PPR"/>
    <property type="match status" value="13"/>
</dbReference>
<dbReference type="InterPro" id="IPR011990">
    <property type="entry name" value="TPR-like_helical_dom_sf"/>
</dbReference>
<feature type="repeat" description="PPR" evidence="3">
    <location>
        <begin position="253"/>
        <end position="287"/>
    </location>
</feature>
<feature type="repeat" description="PPR" evidence="3">
    <location>
        <begin position="532"/>
        <end position="562"/>
    </location>
</feature>
<dbReference type="EnsemblPlants" id="Kaladp0048s0227.1.v1.1">
    <property type="protein sequence ID" value="Kaladp0048s0227.1.v1.1"/>
    <property type="gene ID" value="Kaladp0048s0227.v1.1"/>
</dbReference>
<dbReference type="OMA" id="EPDRFIM"/>
<keyword evidence="7" id="KW-1185">Reference proteome</keyword>